<evidence type="ECO:0000256" key="1">
    <source>
        <dbReference type="ARBA" id="ARBA00023015"/>
    </source>
</evidence>
<evidence type="ECO:0000259" key="4">
    <source>
        <dbReference type="SMART" id="SM00421"/>
    </source>
</evidence>
<evidence type="ECO:0000313" key="5">
    <source>
        <dbReference type="EMBL" id="THV19879.1"/>
    </source>
</evidence>
<dbReference type="InterPro" id="IPR036693">
    <property type="entry name" value="TF_LuxR_autoind-bd_dom_sf"/>
</dbReference>
<evidence type="ECO:0000313" key="6">
    <source>
        <dbReference type="Proteomes" id="UP000308828"/>
    </source>
</evidence>
<name>A0A4S8NXR1_9HYPH</name>
<proteinExistence type="predicted"/>
<dbReference type="RefSeq" id="WP_136600363.1">
    <property type="nucleotide sequence ID" value="NZ_STGV01000009.1"/>
</dbReference>
<reference evidence="5 6" key="1">
    <citation type="submission" date="2019-04" db="EMBL/GenBank/DDBJ databases">
        <title>Genome sequence of strain shin9-1.</title>
        <authorList>
            <person name="Gao J."/>
            <person name="Sun J."/>
        </authorList>
    </citation>
    <scope>NUCLEOTIDE SEQUENCE [LARGE SCALE GENOMIC DNA]</scope>
    <source>
        <strain evidence="6">shin9-1</strain>
    </source>
</reference>
<gene>
    <name evidence="5" type="primary">traR</name>
    <name evidence="5" type="ORF">FAA97_20095</name>
</gene>
<accession>A0A4S8NXR1</accession>
<dbReference type="InterPro" id="IPR036388">
    <property type="entry name" value="WH-like_DNA-bd_sf"/>
</dbReference>
<keyword evidence="2" id="KW-0238">DNA-binding</keyword>
<evidence type="ECO:0000256" key="3">
    <source>
        <dbReference type="ARBA" id="ARBA00023163"/>
    </source>
</evidence>
<dbReference type="SUPFAM" id="SSF46894">
    <property type="entry name" value="C-terminal effector domain of the bipartite response regulators"/>
    <property type="match status" value="1"/>
</dbReference>
<dbReference type="SUPFAM" id="SSF75516">
    <property type="entry name" value="Pheromone-binding domain of LuxR-like quorum-sensing transcription factors"/>
    <property type="match status" value="1"/>
</dbReference>
<dbReference type="Pfam" id="PF03472">
    <property type="entry name" value="Autoind_bind"/>
    <property type="match status" value="1"/>
</dbReference>
<dbReference type="GO" id="GO:0003677">
    <property type="term" value="F:DNA binding"/>
    <property type="evidence" value="ECO:0007669"/>
    <property type="project" value="UniProtKB-KW"/>
</dbReference>
<keyword evidence="6" id="KW-1185">Reference proteome</keyword>
<organism evidence="5 6">
    <name type="scientific">Peteryoungia ipomoeae</name>
    <dbReference type="NCBI Taxonomy" id="1210932"/>
    <lineage>
        <taxon>Bacteria</taxon>
        <taxon>Pseudomonadati</taxon>
        <taxon>Pseudomonadota</taxon>
        <taxon>Alphaproteobacteria</taxon>
        <taxon>Hyphomicrobiales</taxon>
        <taxon>Rhizobiaceae</taxon>
        <taxon>Peteryoungia</taxon>
    </lineage>
</organism>
<protein>
    <submittedName>
        <fullName evidence="5">Transcriptional regulator TraR</fullName>
    </submittedName>
</protein>
<keyword evidence="1" id="KW-0805">Transcription regulation</keyword>
<dbReference type="Gene3D" id="3.30.450.80">
    <property type="entry name" value="Transcription factor LuxR-like, autoinducer-binding domain"/>
    <property type="match status" value="1"/>
</dbReference>
<dbReference type="OrthoDB" id="9803630at2"/>
<keyword evidence="3" id="KW-0804">Transcription</keyword>
<dbReference type="GO" id="GO:0006355">
    <property type="term" value="P:regulation of DNA-templated transcription"/>
    <property type="evidence" value="ECO:0007669"/>
    <property type="project" value="InterPro"/>
</dbReference>
<dbReference type="EMBL" id="STGV01000009">
    <property type="protein sequence ID" value="THV19879.1"/>
    <property type="molecule type" value="Genomic_DNA"/>
</dbReference>
<dbReference type="InterPro" id="IPR016032">
    <property type="entry name" value="Sig_transdc_resp-reg_C-effctor"/>
</dbReference>
<feature type="domain" description="HTH luxR-type" evidence="4">
    <location>
        <begin position="171"/>
        <end position="228"/>
    </location>
</feature>
<evidence type="ECO:0000256" key="2">
    <source>
        <dbReference type="ARBA" id="ARBA00023125"/>
    </source>
</evidence>
<dbReference type="SMART" id="SM00421">
    <property type="entry name" value="HTH_LUXR"/>
    <property type="match status" value="1"/>
</dbReference>
<dbReference type="NCBIfam" id="NF010444">
    <property type="entry name" value="PRK13870.1"/>
    <property type="match status" value="1"/>
</dbReference>
<dbReference type="Proteomes" id="UP000308828">
    <property type="component" value="Unassembled WGS sequence"/>
</dbReference>
<comment type="caution">
    <text evidence="5">The sequence shown here is derived from an EMBL/GenBank/DDBJ whole genome shotgun (WGS) entry which is preliminary data.</text>
</comment>
<dbReference type="Gene3D" id="1.10.10.10">
    <property type="entry name" value="Winged helix-like DNA-binding domain superfamily/Winged helix DNA-binding domain"/>
    <property type="match status" value="1"/>
</dbReference>
<sequence length="234" mass="26060">MDQCIERIVDMTAIIRDEAGLKTALTDIAGRYDFSGYAFVSLRPGQSYAVSDYDEEWRERYQKEDLKHVDPVIRQAQTLRRAFTWSGESDRASLSVAERRFFADASDHNIRSGVTIPIATPNGAVSMLTLASTKPVLTPDRHIDAIAAASAMGQLHALVEHLQVKPTVQETVYLSPKEATFVRWIALGKSMEDVAVIEGVKYNTVRIALAGVRHRYDLCNNNQLIGLAVRLNLV</sequence>
<dbReference type="AlphaFoldDB" id="A0A4S8NXR1"/>
<dbReference type="InterPro" id="IPR000792">
    <property type="entry name" value="Tscrpt_reg_LuxR_C"/>
</dbReference>
<dbReference type="InterPro" id="IPR005143">
    <property type="entry name" value="TF_LuxR_autoind-bd_dom"/>
</dbReference>